<evidence type="ECO:0000256" key="6">
    <source>
        <dbReference type="ARBA" id="ARBA00023098"/>
    </source>
</evidence>
<evidence type="ECO:0000256" key="3">
    <source>
        <dbReference type="ARBA" id="ARBA00022737"/>
    </source>
</evidence>
<dbReference type="AlphaFoldDB" id="A0A673CB80"/>
<feature type="domain" description="PX" evidence="9">
    <location>
        <begin position="9"/>
        <end position="124"/>
    </location>
</feature>
<reference evidence="10" key="2">
    <citation type="submission" date="2025-08" db="UniProtKB">
        <authorList>
            <consortium name="Ensembl"/>
        </authorList>
    </citation>
    <scope>IDENTIFICATION</scope>
</reference>
<reference evidence="10" key="1">
    <citation type="submission" date="2019-06" db="EMBL/GenBank/DDBJ databases">
        <authorList>
            <consortium name="Wellcome Sanger Institute Data Sharing"/>
        </authorList>
    </citation>
    <scope>NUCLEOTIDE SEQUENCE [LARGE SCALE GENOMIC DNA]</scope>
</reference>
<dbReference type="Pfam" id="PF00614">
    <property type="entry name" value="PLDc"/>
    <property type="match status" value="2"/>
</dbReference>
<dbReference type="InterPro" id="IPR036871">
    <property type="entry name" value="PX_dom_sf"/>
</dbReference>
<dbReference type="FunFam" id="3.30.870.10:FF:000011">
    <property type="entry name" value="Phospholipase"/>
    <property type="match status" value="1"/>
</dbReference>
<evidence type="ECO:0000256" key="2">
    <source>
        <dbReference type="ARBA" id="ARBA00008664"/>
    </source>
</evidence>
<dbReference type="SUPFAM" id="SSF64268">
    <property type="entry name" value="PX domain"/>
    <property type="match status" value="1"/>
</dbReference>
<evidence type="ECO:0000256" key="1">
    <source>
        <dbReference type="ARBA" id="ARBA00000798"/>
    </source>
</evidence>
<dbReference type="Proteomes" id="UP000472271">
    <property type="component" value="Chromosome 14"/>
</dbReference>
<accession>A0A673CB80</accession>
<keyword evidence="4 7" id="KW-0378">Hydrolase</keyword>
<dbReference type="InterPro" id="IPR016555">
    <property type="entry name" value="PLipase_D_euk"/>
</dbReference>
<organism evidence="10 11">
    <name type="scientific">Sphaeramia orbicularis</name>
    <name type="common">orbiculate cardinalfish</name>
    <dbReference type="NCBI Taxonomy" id="375764"/>
    <lineage>
        <taxon>Eukaryota</taxon>
        <taxon>Metazoa</taxon>
        <taxon>Chordata</taxon>
        <taxon>Craniata</taxon>
        <taxon>Vertebrata</taxon>
        <taxon>Euteleostomi</taxon>
        <taxon>Actinopterygii</taxon>
        <taxon>Neopterygii</taxon>
        <taxon>Teleostei</taxon>
        <taxon>Neoteleostei</taxon>
        <taxon>Acanthomorphata</taxon>
        <taxon>Gobiaria</taxon>
        <taxon>Kurtiformes</taxon>
        <taxon>Apogonoidei</taxon>
        <taxon>Apogonidae</taxon>
        <taxon>Apogoninae</taxon>
        <taxon>Sphaeramia</taxon>
    </lineage>
</organism>
<keyword evidence="5 7" id="KW-0442">Lipid degradation</keyword>
<feature type="domain" description="PLD phosphodiesterase" evidence="8">
    <location>
        <begin position="678"/>
        <end position="705"/>
    </location>
</feature>
<dbReference type="SUPFAM" id="SSF50729">
    <property type="entry name" value="PH domain-like"/>
    <property type="match status" value="1"/>
</dbReference>
<dbReference type="InterPro" id="IPR015679">
    <property type="entry name" value="PLipase_D_fam"/>
</dbReference>
<dbReference type="GO" id="GO:0060627">
    <property type="term" value="P:regulation of vesicle-mediated transport"/>
    <property type="evidence" value="ECO:0007669"/>
    <property type="project" value="TreeGrafter"/>
</dbReference>
<dbReference type="EC" id="3.1.4.4" evidence="7"/>
<dbReference type="Gene3D" id="3.30.870.10">
    <property type="entry name" value="Endonuclease Chain A"/>
    <property type="match status" value="2"/>
</dbReference>
<dbReference type="SMART" id="SM00312">
    <property type="entry name" value="PX"/>
    <property type="match status" value="1"/>
</dbReference>
<evidence type="ECO:0000256" key="7">
    <source>
        <dbReference type="PIRNR" id="PIRNR009376"/>
    </source>
</evidence>
<comment type="similarity">
    <text evidence="2 7">Belongs to the phospholipase D family.</text>
</comment>
<dbReference type="GO" id="GO:0009395">
    <property type="term" value="P:phospholipid catabolic process"/>
    <property type="evidence" value="ECO:0007669"/>
    <property type="project" value="TreeGrafter"/>
</dbReference>
<dbReference type="PANTHER" id="PTHR18896:SF121">
    <property type="entry name" value="PHOSPHOLIPASE D2"/>
    <property type="match status" value="1"/>
</dbReference>
<sequence length="861" mass="99406">PFLKNNVKQIIIIIIYRISCISFQVHVGTLYTVRLTHGHFQWAVKRKYKHFQELHRDLYKHKMMLHLLPLGRSALQSVSHKILSFYVLSSLQKYLEEYLNGLLENAFCRNDHSMLEFLSVGALSFVTDLGPKGLEGPIFKRSGGHRIQGLNCIGHHQFCFRWSRRWLVVKDSFLMYMNRDNGSINFVLLFDPEFKVKVGRAHTDTRYGVCFENFTRCLVIKCSSYRQTHWWSHEINRLAESCDYLKVQCFGGFAPPRDNTLTKWYVNGSGYFADLADALEQAKEEIFITDWWLSPEVFLKRPATENYWRLDEILKRKAEQGVKVCVLLYKEVELALGINSDYSKRTLMNMHPNIKIMRHPDHVSSVVFLWAHHEKMVAIDQTVAFVGGIDLAFGRWDDSQYRLTDLVTDDTKPLEPDNQVEQDPLDLTGNTKLWLGKDYSNFIRRDWVQLDKPFEDNIDRTQVPRMPWRDLSAVLHGKAARDVARHFIQRWNYTKIFKIKYKDDFYPYLLPKSHCTADTLPFTVPGSQKAKVQVLRSVDRWSAGTCENSILNAYIQTIENSEHFIYIENQFFISCADGKTVHNGIGDAIVNRILRAHREQKKYRVFVVIPLLPGFEGDISAGGANAIQAILHFTYRTICRGEHSILSRLSEVQDQWTEYITVCGLRTHSQLSQSLVTELIYVHSKALIADDRRYIIGSANINDRSMLGSRDSELAVYVEDEERVPSIMGGEEYQAGPLTLALRKECFSVLVGAASDPSINIDDPISDEFFYLVWNEKAKQNAEIYDKVFKCLPCDTAQNMREVKEYSNQERLCDTDPEQAVEELKAVRGLLVHFPLKFLCEENLLPPLATKEGMAPVGLWT</sequence>
<dbReference type="SUPFAM" id="SSF56024">
    <property type="entry name" value="Phospholipase D/nuclease"/>
    <property type="match status" value="2"/>
</dbReference>
<dbReference type="GO" id="GO:0006654">
    <property type="term" value="P:phosphatidic acid biosynthetic process"/>
    <property type="evidence" value="ECO:0007669"/>
    <property type="project" value="InterPro"/>
</dbReference>
<dbReference type="GO" id="GO:0035556">
    <property type="term" value="P:intracellular signal transduction"/>
    <property type="evidence" value="ECO:0007669"/>
    <property type="project" value="InterPro"/>
</dbReference>
<dbReference type="Pfam" id="PF00787">
    <property type="entry name" value="PX"/>
    <property type="match status" value="1"/>
</dbReference>
<evidence type="ECO:0000259" key="8">
    <source>
        <dbReference type="PROSITE" id="PS50035"/>
    </source>
</evidence>
<evidence type="ECO:0000259" key="9">
    <source>
        <dbReference type="PROSITE" id="PS50195"/>
    </source>
</evidence>
<dbReference type="InterPro" id="IPR001736">
    <property type="entry name" value="PLipase_D/transphosphatidylase"/>
</dbReference>
<dbReference type="GO" id="GO:0004630">
    <property type="term" value="F:phospholipase D activity"/>
    <property type="evidence" value="ECO:0007669"/>
    <property type="project" value="UniProtKB-UniRule"/>
</dbReference>
<evidence type="ECO:0000256" key="4">
    <source>
        <dbReference type="ARBA" id="ARBA00022801"/>
    </source>
</evidence>
<evidence type="ECO:0000313" key="10">
    <source>
        <dbReference type="Ensembl" id="ENSSORP00005050002.1"/>
    </source>
</evidence>
<keyword evidence="6" id="KW-0443">Lipid metabolism</keyword>
<name>A0A673CB80_9TELE</name>
<gene>
    <name evidence="10" type="primary">pld2</name>
</gene>
<dbReference type="GO" id="GO:0035091">
    <property type="term" value="F:phosphatidylinositol binding"/>
    <property type="evidence" value="ECO:0007669"/>
    <property type="project" value="InterPro"/>
</dbReference>
<dbReference type="PROSITE" id="PS50035">
    <property type="entry name" value="PLD"/>
    <property type="match status" value="2"/>
</dbReference>
<comment type="catalytic activity">
    <reaction evidence="1 7">
        <text>a 1,2-diacyl-sn-glycero-3-phosphocholine + H2O = a 1,2-diacyl-sn-glycero-3-phosphate + choline + H(+)</text>
        <dbReference type="Rhea" id="RHEA:14445"/>
        <dbReference type="ChEBI" id="CHEBI:15354"/>
        <dbReference type="ChEBI" id="CHEBI:15377"/>
        <dbReference type="ChEBI" id="CHEBI:15378"/>
        <dbReference type="ChEBI" id="CHEBI:57643"/>
        <dbReference type="ChEBI" id="CHEBI:58608"/>
        <dbReference type="EC" id="3.1.4.4"/>
    </reaction>
</comment>
<reference evidence="10" key="3">
    <citation type="submission" date="2025-09" db="UniProtKB">
        <authorList>
            <consortium name="Ensembl"/>
        </authorList>
    </citation>
    <scope>IDENTIFICATION</scope>
</reference>
<dbReference type="CDD" id="cd01254">
    <property type="entry name" value="PH_PLD"/>
    <property type="match status" value="1"/>
</dbReference>
<dbReference type="SMART" id="SM00155">
    <property type="entry name" value="PLDc"/>
    <property type="match status" value="2"/>
</dbReference>
<evidence type="ECO:0000256" key="5">
    <source>
        <dbReference type="ARBA" id="ARBA00022963"/>
    </source>
</evidence>
<proteinExistence type="inferred from homology"/>
<dbReference type="PANTHER" id="PTHR18896">
    <property type="entry name" value="PHOSPHOLIPASE D"/>
    <property type="match status" value="1"/>
</dbReference>
<dbReference type="Ensembl" id="ENSSORT00005051205.1">
    <property type="protein sequence ID" value="ENSSORP00005050002.1"/>
    <property type="gene ID" value="ENSSORG00005021793.1"/>
</dbReference>
<keyword evidence="11" id="KW-1185">Reference proteome</keyword>
<dbReference type="PIRSF" id="PIRSF009376">
    <property type="entry name" value="Phospholipase_D_euk"/>
    <property type="match status" value="1"/>
</dbReference>
<dbReference type="Gene3D" id="3.30.1520.10">
    <property type="entry name" value="Phox-like domain"/>
    <property type="match status" value="1"/>
</dbReference>
<dbReference type="PROSITE" id="PS50195">
    <property type="entry name" value="PX"/>
    <property type="match status" value="1"/>
</dbReference>
<dbReference type="InterPro" id="IPR001683">
    <property type="entry name" value="PX_dom"/>
</dbReference>
<feature type="domain" description="PLD phosphodiesterase" evidence="8">
    <location>
        <begin position="368"/>
        <end position="395"/>
    </location>
</feature>
<keyword evidence="3" id="KW-0677">Repeat</keyword>
<dbReference type="FunFam" id="3.30.870.10:FF:000005">
    <property type="entry name" value="Phospholipase"/>
    <property type="match status" value="1"/>
</dbReference>
<protein>
    <recommendedName>
        <fullName evidence="7">Phospholipase</fullName>
        <ecNumber evidence="7">3.1.4.4</ecNumber>
    </recommendedName>
</protein>
<evidence type="ECO:0000313" key="11">
    <source>
        <dbReference type="Proteomes" id="UP000472271"/>
    </source>
</evidence>